<dbReference type="RefSeq" id="XP_009493370.1">
    <property type="nucleotide sequence ID" value="XM_009495095.1"/>
</dbReference>
<feature type="region of interest" description="Disordered" evidence="1">
    <location>
        <begin position="700"/>
        <end position="729"/>
    </location>
</feature>
<dbReference type="PROSITE" id="PS00455">
    <property type="entry name" value="AMP_BINDING"/>
    <property type="match status" value="1"/>
</dbReference>
<dbReference type="Proteomes" id="UP000030693">
    <property type="component" value="Unassembled WGS sequence"/>
</dbReference>
<dbReference type="PANTHER" id="PTHR43272">
    <property type="entry name" value="LONG-CHAIN-FATTY-ACID--COA LIGASE"/>
    <property type="match status" value="1"/>
</dbReference>
<dbReference type="InterPro" id="IPR000873">
    <property type="entry name" value="AMP-dep_synth/lig_dom"/>
</dbReference>
<feature type="domain" description="AMP-dependent synthetase/ligase" evidence="2">
    <location>
        <begin position="114"/>
        <end position="520"/>
    </location>
</feature>
<dbReference type="SUPFAM" id="SSF56801">
    <property type="entry name" value="Acetyl-CoA synthetase-like"/>
    <property type="match status" value="1"/>
</dbReference>
<dbReference type="InterPro" id="IPR020845">
    <property type="entry name" value="AMP-binding_CS"/>
</dbReference>
<evidence type="ECO:0000313" key="3">
    <source>
        <dbReference type="EMBL" id="KCV71792.1"/>
    </source>
</evidence>
<dbReference type="PANTHER" id="PTHR43272:SF107">
    <property type="entry name" value="LONG-CHAIN-FATTY-ACID--COA LIGASE 5"/>
    <property type="match status" value="1"/>
</dbReference>
<proteinExistence type="predicted"/>
<dbReference type="OrthoDB" id="1700726at2759"/>
<dbReference type="Gene3D" id="3.40.50.12780">
    <property type="entry name" value="N-terminal domain of ligase-like"/>
    <property type="match status" value="1"/>
</dbReference>
<dbReference type="GO" id="GO:0016020">
    <property type="term" value="C:membrane"/>
    <property type="evidence" value="ECO:0007669"/>
    <property type="project" value="TreeGrafter"/>
</dbReference>
<gene>
    <name evidence="3" type="ORF">H696_01210</name>
</gene>
<dbReference type="OMA" id="HADPEHS"/>
<dbReference type="GeneID" id="20525935"/>
<name>A0A058ZEA7_FONAL</name>
<protein>
    <recommendedName>
        <fullName evidence="2">AMP-dependent synthetase/ligase domain-containing protein</fullName>
    </recommendedName>
</protein>
<dbReference type="AlphaFoldDB" id="A0A058ZEA7"/>
<dbReference type="GO" id="GO:0004467">
    <property type="term" value="F:long-chain fatty acid-CoA ligase activity"/>
    <property type="evidence" value="ECO:0007669"/>
    <property type="project" value="TreeGrafter"/>
</dbReference>
<sequence length="729" mass="80330">MVDFQFDTLSWFLLSAIGVTALALRYRNGLMSPPDLTFSRSSRQALPVEGTRLEGETATYRSSSLPRDAPLIKEMIAPLAHAKTLYDMFLNGHSISRDRPCLGQRRLGDESAPFEWRTYHETLVQMEGLGAGLTKLGVPTGQGEGASIGIFMRNRPEWTIGEFSCYLYSRSLIPIYDSFKCDQLKPIIQGQAMRAIIATSAQIDILLAGREEFPSLTILVCVDPITESQRALSTEKDLRLMTFDEVVQLGKDNPLPHQPPSLDDVAVVCYTSGTTGTPKGAMLTHGNIMAVIAAVFYDFPMTVQPDANDRYLSYLPLAHMLERIIHLLVFSVGAKIGFYRGSVLQLPADMELLDPTYFVSVPLMLNRVYTRIMATVENSGFIKRSIFHLAYQQKLALLDRGIIRRDTIWDRLVFDKIRVRFGKSFKAIVTGAAPIAPEVKKFFRIVCGCPLIEGYGLTETSAVSTLQLIGDYNDAHVGPPLPCAEVKLVDVPEMGYFASDEPNPRGEMYIRGPSVFKGYFNEPELTAKALTADGWFRSGDIAEILPAGNFRLIDRRSNCFKLAQGEFVAPERIENALVGAGLVENVFVYGDTSRSMLVAIVVPDIESLREWAAERGTPAESVTLASMVDNQDLKLAIEKNIRAAAQARGLHRIETPARITLHSEPFSVENGLLTPTFKLRRPAATAAFRSQIDEMYADLARNPPKRPTSTAGSGTQAAAAVPCGASKAD</sequence>
<evidence type="ECO:0000313" key="4">
    <source>
        <dbReference type="Proteomes" id="UP000030693"/>
    </source>
</evidence>
<reference evidence="3" key="1">
    <citation type="submission" date="2013-04" db="EMBL/GenBank/DDBJ databases">
        <title>The Genome Sequence of Fonticula alba ATCC 38817.</title>
        <authorList>
            <consortium name="The Broad Institute Genomics Platform"/>
            <person name="Russ C."/>
            <person name="Cuomo C."/>
            <person name="Burger G."/>
            <person name="Gray M.W."/>
            <person name="Holland P.W.H."/>
            <person name="King N."/>
            <person name="Lang F.B.F."/>
            <person name="Roger A.J."/>
            <person name="Ruiz-Trillo I."/>
            <person name="Brown M."/>
            <person name="Walker B."/>
            <person name="Young S."/>
            <person name="Zeng Q."/>
            <person name="Gargeya S."/>
            <person name="Fitzgerald M."/>
            <person name="Haas B."/>
            <person name="Abouelleil A."/>
            <person name="Allen A.W."/>
            <person name="Alvarado L."/>
            <person name="Arachchi H.M."/>
            <person name="Berlin A.M."/>
            <person name="Chapman S.B."/>
            <person name="Gainer-Dewar J."/>
            <person name="Goldberg J."/>
            <person name="Griggs A."/>
            <person name="Gujja S."/>
            <person name="Hansen M."/>
            <person name="Howarth C."/>
            <person name="Imamovic A."/>
            <person name="Ireland A."/>
            <person name="Larimer J."/>
            <person name="McCowan C."/>
            <person name="Murphy C."/>
            <person name="Pearson M."/>
            <person name="Poon T.W."/>
            <person name="Priest M."/>
            <person name="Roberts A."/>
            <person name="Saif S."/>
            <person name="Shea T."/>
            <person name="Sisk P."/>
            <person name="Sykes S."/>
            <person name="Wortman J."/>
            <person name="Nusbaum C."/>
            <person name="Birren B."/>
        </authorList>
    </citation>
    <scope>NUCLEOTIDE SEQUENCE [LARGE SCALE GENOMIC DNA]</scope>
    <source>
        <strain evidence="3">ATCC 38817</strain>
    </source>
</reference>
<dbReference type="EMBL" id="KB932202">
    <property type="protein sequence ID" value="KCV71792.1"/>
    <property type="molecule type" value="Genomic_DNA"/>
</dbReference>
<dbReference type="eggNOG" id="KOG1256">
    <property type="taxonomic scope" value="Eukaryota"/>
</dbReference>
<feature type="compositionally biased region" description="Low complexity" evidence="1">
    <location>
        <begin position="708"/>
        <end position="720"/>
    </location>
</feature>
<organism evidence="3">
    <name type="scientific">Fonticula alba</name>
    <name type="common">Slime mold</name>
    <dbReference type="NCBI Taxonomy" id="691883"/>
    <lineage>
        <taxon>Eukaryota</taxon>
        <taxon>Rotosphaerida</taxon>
        <taxon>Fonticulaceae</taxon>
        <taxon>Fonticula</taxon>
    </lineage>
</organism>
<keyword evidence="4" id="KW-1185">Reference proteome</keyword>
<evidence type="ECO:0000256" key="1">
    <source>
        <dbReference type="SAM" id="MobiDB-lite"/>
    </source>
</evidence>
<evidence type="ECO:0000259" key="2">
    <source>
        <dbReference type="Pfam" id="PF00501"/>
    </source>
</evidence>
<dbReference type="GO" id="GO:0005783">
    <property type="term" value="C:endoplasmic reticulum"/>
    <property type="evidence" value="ECO:0007669"/>
    <property type="project" value="TreeGrafter"/>
</dbReference>
<accession>A0A058ZEA7</accession>
<dbReference type="InterPro" id="IPR042099">
    <property type="entry name" value="ANL_N_sf"/>
</dbReference>
<dbReference type="Pfam" id="PF00501">
    <property type="entry name" value="AMP-binding"/>
    <property type="match status" value="1"/>
</dbReference>
<dbReference type="STRING" id="691883.A0A058ZEA7"/>